<dbReference type="EMBL" id="MKIQ01000027">
    <property type="protein sequence ID" value="OFI46821.1"/>
    <property type="molecule type" value="Genomic_DNA"/>
</dbReference>
<keyword evidence="3" id="KW-1185">Reference proteome</keyword>
<evidence type="ECO:0000313" key="3">
    <source>
        <dbReference type="Proteomes" id="UP000177273"/>
    </source>
</evidence>
<organism evidence="2 3">
    <name type="scientific">Floricoccus penangensis</name>
    <dbReference type="NCBI Taxonomy" id="1859475"/>
    <lineage>
        <taxon>Bacteria</taxon>
        <taxon>Bacillati</taxon>
        <taxon>Bacillota</taxon>
        <taxon>Bacilli</taxon>
        <taxon>Lactobacillales</taxon>
        <taxon>Streptococcaceae</taxon>
        <taxon>Floricoccus</taxon>
    </lineage>
</organism>
<dbReference type="RefSeq" id="WP_070787954.1">
    <property type="nucleotide sequence ID" value="NZ_MKIQ01000027.1"/>
</dbReference>
<evidence type="ECO:0000313" key="2">
    <source>
        <dbReference type="EMBL" id="OFI46821.1"/>
    </source>
</evidence>
<dbReference type="Pfam" id="PF00583">
    <property type="entry name" value="Acetyltransf_1"/>
    <property type="match status" value="1"/>
</dbReference>
<dbReference type="AlphaFoldDB" id="A0A9Q5P0D6"/>
<dbReference type="Gene3D" id="3.40.630.30">
    <property type="match status" value="1"/>
</dbReference>
<dbReference type="OrthoDB" id="95248at2"/>
<sequence>MNKKIKISDTLFLQSYDYVRKESLVWYSDLEIQWLVNGTSIPFNYSDIERMYEWQNEHGELFYIEYLEKNIFQTIGDVCFSDKDFAIVIDKRFQGRGVGKKVVKYFENKLNKNKSFRVKSVYKYNKGSQRLFESLGFEKIDNGDYYSYKK</sequence>
<reference evidence="3" key="1">
    <citation type="submission" date="2016-09" db="EMBL/GenBank/DDBJ databases">
        <title>Draft genome sequence of a novel species of the family Streptococcaceae isolated from flowers.</title>
        <authorList>
            <person name="Chuah L.-O."/>
            <person name="Yap K.-P."/>
            <person name="Thong K.L."/>
            <person name="Liong M.T."/>
            <person name="Ahmad R."/>
            <person name="Rusul G."/>
        </authorList>
    </citation>
    <scope>NUCLEOTIDE SEQUENCE [LARGE SCALE GENOMIC DNA]</scope>
    <source>
        <strain evidence="3">HibF3</strain>
    </source>
</reference>
<dbReference type="Proteomes" id="UP000177273">
    <property type="component" value="Unassembled WGS sequence"/>
</dbReference>
<feature type="domain" description="N-acetyltransferase" evidence="1">
    <location>
        <begin position="19"/>
        <end position="150"/>
    </location>
</feature>
<comment type="caution">
    <text evidence="2">The sequence shown here is derived from an EMBL/GenBank/DDBJ whole genome shotgun (WGS) entry which is preliminary data.</text>
</comment>
<dbReference type="SUPFAM" id="SSF55729">
    <property type="entry name" value="Acyl-CoA N-acyltransferases (Nat)"/>
    <property type="match status" value="1"/>
</dbReference>
<proteinExistence type="predicted"/>
<dbReference type="InterPro" id="IPR000182">
    <property type="entry name" value="GNAT_dom"/>
</dbReference>
<gene>
    <name evidence="2" type="ORF">BG262_03230</name>
</gene>
<protein>
    <recommendedName>
        <fullName evidence="1">N-acetyltransferase domain-containing protein</fullName>
    </recommendedName>
</protein>
<dbReference type="PROSITE" id="PS51186">
    <property type="entry name" value="GNAT"/>
    <property type="match status" value="1"/>
</dbReference>
<dbReference type="GO" id="GO:0016747">
    <property type="term" value="F:acyltransferase activity, transferring groups other than amino-acyl groups"/>
    <property type="evidence" value="ECO:0007669"/>
    <property type="project" value="InterPro"/>
</dbReference>
<evidence type="ECO:0000259" key="1">
    <source>
        <dbReference type="PROSITE" id="PS51186"/>
    </source>
</evidence>
<name>A0A9Q5P0D6_9LACT</name>
<accession>A0A9Q5P0D6</accession>
<dbReference type="InterPro" id="IPR016181">
    <property type="entry name" value="Acyl_CoA_acyltransferase"/>
</dbReference>